<evidence type="ECO:0000256" key="6">
    <source>
        <dbReference type="ARBA" id="ARBA00023136"/>
    </source>
</evidence>
<keyword evidence="4 7" id="KW-0812">Transmembrane</keyword>
<dbReference type="AlphaFoldDB" id="A0A845FDG9"/>
<evidence type="ECO:0000256" key="7">
    <source>
        <dbReference type="RuleBase" id="RU363032"/>
    </source>
</evidence>
<feature type="transmembrane region" description="Helical" evidence="7">
    <location>
        <begin position="183"/>
        <end position="203"/>
    </location>
</feature>
<feature type="domain" description="ABC transmembrane type-1" evidence="8">
    <location>
        <begin position="101"/>
        <end position="300"/>
    </location>
</feature>
<dbReference type="Proteomes" id="UP000450457">
    <property type="component" value="Unassembled WGS sequence"/>
</dbReference>
<proteinExistence type="inferred from homology"/>
<feature type="transmembrane region" description="Helical" evidence="7">
    <location>
        <begin position="139"/>
        <end position="163"/>
    </location>
</feature>
<evidence type="ECO:0000313" key="10">
    <source>
        <dbReference type="Proteomes" id="UP000450457"/>
    </source>
</evidence>
<reference evidence="9 10" key="1">
    <citation type="submission" date="2019-11" db="EMBL/GenBank/DDBJ databases">
        <title>Genome sequences of 17 halophilic strains isolated from different environments.</title>
        <authorList>
            <person name="Furrow R.E."/>
        </authorList>
    </citation>
    <scope>NUCLEOTIDE SEQUENCE [LARGE SCALE GENOMIC DNA]</scope>
    <source>
        <strain evidence="9 10">SL-4</strain>
    </source>
</reference>
<dbReference type="EMBL" id="WMFA01000004">
    <property type="protein sequence ID" value="MYL71607.1"/>
    <property type="molecule type" value="Genomic_DNA"/>
</dbReference>
<feature type="transmembrane region" description="Helical" evidence="7">
    <location>
        <begin position="105"/>
        <end position="127"/>
    </location>
</feature>
<dbReference type="SUPFAM" id="SSF161098">
    <property type="entry name" value="MetI-like"/>
    <property type="match status" value="1"/>
</dbReference>
<protein>
    <submittedName>
        <fullName evidence="9">ABC transporter permease subunit</fullName>
    </submittedName>
</protein>
<dbReference type="Pfam" id="PF00528">
    <property type="entry name" value="BPD_transp_1"/>
    <property type="match status" value="1"/>
</dbReference>
<keyword evidence="3" id="KW-1003">Cell membrane</keyword>
<dbReference type="GeneID" id="78007753"/>
<evidence type="ECO:0000256" key="4">
    <source>
        <dbReference type="ARBA" id="ARBA00022692"/>
    </source>
</evidence>
<dbReference type="InterPro" id="IPR035906">
    <property type="entry name" value="MetI-like_sf"/>
</dbReference>
<evidence type="ECO:0000313" key="9">
    <source>
        <dbReference type="EMBL" id="MYL71607.1"/>
    </source>
</evidence>
<dbReference type="GO" id="GO:0005886">
    <property type="term" value="C:plasma membrane"/>
    <property type="evidence" value="ECO:0007669"/>
    <property type="project" value="UniProtKB-SubCell"/>
</dbReference>
<dbReference type="InterPro" id="IPR000515">
    <property type="entry name" value="MetI-like"/>
</dbReference>
<feature type="transmembrane region" description="Helical" evidence="7">
    <location>
        <begin position="285"/>
        <end position="305"/>
    </location>
</feature>
<dbReference type="Gene3D" id="1.10.3720.10">
    <property type="entry name" value="MetI-like"/>
    <property type="match status" value="1"/>
</dbReference>
<comment type="subcellular location">
    <subcellularLocation>
        <location evidence="1 7">Cell membrane</location>
        <topology evidence="1 7">Multi-pass membrane protein</topology>
    </subcellularLocation>
</comment>
<evidence type="ECO:0000256" key="1">
    <source>
        <dbReference type="ARBA" id="ARBA00004651"/>
    </source>
</evidence>
<dbReference type="GO" id="GO:0055085">
    <property type="term" value="P:transmembrane transport"/>
    <property type="evidence" value="ECO:0007669"/>
    <property type="project" value="InterPro"/>
</dbReference>
<name>A0A845FDG9_9BACI</name>
<comment type="caution">
    <text evidence="9">The sequence shown here is derived from an EMBL/GenBank/DDBJ whole genome shotgun (WGS) entry which is preliminary data.</text>
</comment>
<evidence type="ECO:0000259" key="8">
    <source>
        <dbReference type="PROSITE" id="PS50928"/>
    </source>
</evidence>
<evidence type="ECO:0000256" key="2">
    <source>
        <dbReference type="ARBA" id="ARBA00022448"/>
    </source>
</evidence>
<dbReference type="PANTHER" id="PTHR30465">
    <property type="entry name" value="INNER MEMBRANE ABC TRANSPORTER"/>
    <property type="match status" value="1"/>
</dbReference>
<keyword evidence="2 7" id="KW-0813">Transport</keyword>
<organism evidence="9 10">
    <name type="scientific">Halobacillus litoralis</name>
    <dbReference type="NCBI Taxonomy" id="45668"/>
    <lineage>
        <taxon>Bacteria</taxon>
        <taxon>Bacillati</taxon>
        <taxon>Bacillota</taxon>
        <taxon>Bacilli</taxon>
        <taxon>Bacillales</taxon>
        <taxon>Bacillaceae</taxon>
        <taxon>Halobacillus</taxon>
    </lineage>
</organism>
<gene>
    <name evidence="9" type="ORF">GLW00_12135</name>
</gene>
<dbReference type="OrthoDB" id="2958608at2"/>
<keyword evidence="5 7" id="KW-1133">Transmembrane helix</keyword>
<feature type="transmembrane region" description="Helical" evidence="7">
    <location>
        <begin position="12"/>
        <end position="31"/>
    </location>
</feature>
<accession>A0A845FDG9</accession>
<feature type="transmembrane region" description="Helical" evidence="7">
    <location>
        <begin position="248"/>
        <end position="273"/>
    </location>
</feature>
<comment type="similarity">
    <text evidence="7">Belongs to the binding-protein-dependent transport system permease family.</text>
</comment>
<dbReference type="RefSeq" id="WP_160914420.1">
    <property type="nucleotide sequence ID" value="NZ_WMFA01000004.1"/>
</dbReference>
<dbReference type="PANTHER" id="PTHR30465:SF44">
    <property type="entry name" value="ABC-TYPE DIPEPTIDE_OLIGOPEPTIDE TRANSPORT SYSTEM, PERMEASE COMPONENT"/>
    <property type="match status" value="1"/>
</dbReference>
<keyword evidence="6 7" id="KW-0472">Membrane</keyword>
<sequence>MTITFFRKSLIQFILTSISIVLIGSLPYLFFNMKSQVDVLMMIEKKELNNTLFLQDTIVFNVQEYGLHMWNTVKLLTTGGMVEYYESGRYYSLFPELLELFTKSMMYLILGLILGLAVAVVMTMLIMSLSSKVRKFPKMILFVLESLPDIFIILILQLLIIWIYKKTDLLIFNITSTLDGEPVLLPILVLSLLPGIYVTKYLLLAFEYEEEQPYVKLALSKGLSKWTILFVHMFRNSVLTLFNHFKSIFTFALANLLMLEIIFDIEGFMTFIYKNSVLNPEILTISLFLVFVPFFIVFTIIQWVLESKFLQGGGTLD</sequence>
<evidence type="ECO:0000256" key="5">
    <source>
        <dbReference type="ARBA" id="ARBA00022989"/>
    </source>
</evidence>
<evidence type="ECO:0000256" key="3">
    <source>
        <dbReference type="ARBA" id="ARBA00022475"/>
    </source>
</evidence>
<dbReference type="PROSITE" id="PS50928">
    <property type="entry name" value="ABC_TM1"/>
    <property type="match status" value="1"/>
</dbReference>